<proteinExistence type="predicted"/>
<evidence type="ECO:0000313" key="1">
    <source>
        <dbReference type="EMBL" id="HHI88472.1"/>
    </source>
</evidence>
<dbReference type="Pfam" id="PF13560">
    <property type="entry name" value="HTH_31"/>
    <property type="match status" value="1"/>
</dbReference>
<organism evidence="1">
    <name type="scientific">Hellea balneolensis</name>
    <dbReference type="NCBI Taxonomy" id="287478"/>
    <lineage>
        <taxon>Bacteria</taxon>
        <taxon>Pseudomonadati</taxon>
        <taxon>Pseudomonadota</taxon>
        <taxon>Alphaproteobacteria</taxon>
        <taxon>Maricaulales</taxon>
        <taxon>Robiginitomaculaceae</taxon>
        <taxon>Hellea</taxon>
    </lineage>
</organism>
<dbReference type="Proteomes" id="UP000885806">
    <property type="component" value="Unassembled WGS sequence"/>
</dbReference>
<dbReference type="InterPro" id="IPR010982">
    <property type="entry name" value="Lambda_DNA-bd_dom_sf"/>
</dbReference>
<dbReference type="EMBL" id="DROP01000057">
    <property type="protein sequence ID" value="HHI88472.1"/>
    <property type="molecule type" value="Genomic_DNA"/>
</dbReference>
<protein>
    <submittedName>
        <fullName evidence="1">XRE family transcriptional regulator</fullName>
    </submittedName>
</protein>
<dbReference type="SUPFAM" id="SSF47413">
    <property type="entry name" value="lambda repressor-like DNA-binding domains"/>
    <property type="match status" value="1"/>
</dbReference>
<dbReference type="GO" id="GO:0003677">
    <property type="term" value="F:DNA binding"/>
    <property type="evidence" value="ECO:0007669"/>
    <property type="project" value="InterPro"/>
</dbReference>
<dbReference type="InterPro" id="IPR001387">
    <property type="entry name" value="Cro/C1-type_HTH"/>
</dbReference>
<comment type="caution">
    <text evidence="1">The sequence shown here is derived from an EMBL/GenBank/DDBJ whole genome shotgun (WGS) entry which is preliminary data.</text>
</comment>
<feature type="non-terminal residue" evidence="1">
    <location>
        <position position="64"/>
    </location>
</feature>
<dbReference type="AlphaFoldDB" id="A0A7V5NWB9"/>
<accession>A0A7V5NWB9</accession>
<sequence>MSAIPVNSKLLLWAREFRSLTKADAAKRLNIDIEKLEALESGKLLPSLTLFEEIARKYRLPQAT</sequence>
<gene>
    <name evidence="1" type="ORF">ENK01_00840</name>
</gene>
<dbReference type="Gene3D" id="1.10.260.40">
    <property type="entry name" value="lambda repressor-like DNA-binding domains"/>
    <property type="match status" value="1"/>
</dbReference>
<dbReference type="CDD" id="cd00093">
    <property type="entry name" value="HTH_XRE"/>
    <property type="match status" value="1"/>
</dbReference>
<reference evidence="1" key="1">
    <citation type="journal article" date="2020" name="mSystems">
        <title>Genome- and Community-Level Interaction Insights into Carbon Utilization and Element Cycling Functions of Hydrothermarchaeota in Hydrothermal Sediment.</title>
        <authorList>
            <person name="Zhou Z."/>
            <person name="Liu Y."/>
            <person name="Xu W."/>
            <person name="Pan J."/>
            <person name="Luo Z.H."/>
            <person name="Li M."/>
        </authorList>
    </citation>
    <scope>NUCLEOTIDE SEQUENCE [LARGE SCALE GENOMIC DNA]</scope>
    <source>
        <strain evidence="1">HyVt-538</strain>
    </source>
</reference>
<name>A0A7V5NWB9_9PROT</name>